<gene>
    <name evidence="1" type="ORF">DI556_21480</name>
</gene>
<proteinExistence type="predicted"/>
<evidence type="ECO:0008006" key="3">
    <source>
        <dbReference type="Google" id="ProtNLM"/>
    </source>
</evidence>
<name>A0A2W5MXP3_RHOSU</name>
<protein>
    <recommendedName>
        <fullName evidence="3">Gluconate 2-dehydrogenase subunit 3 family protein</fullName>
    </recommendedName>
</protein>
<evidence type="ECO:0000313" key="1">
    <source>
        <dbReference type="EMBL" id="PZQ45982.1"/>
    </source>
</evidence>
<accession>A0A2W5MXP3</accession>
<sequence length="177" mass="19136">MSDIRYIPRYPVEARKDPAVAPAPWDVDRADWPGAAEVLSGAEARILCAVLLCLCPHDWLGDGPYRLATLRIDAAASASAGDALLVRELIGAVEEAAGGKFGDLDFDARTDILRGLEETPGFRRVLALTIRHLYDDPVVWAGCGYEGVVGCHPDAVRDNNNDLDWLPDAESLIRGAI</sequence>
<evidence type="ECO:0000313" key="2">
    <source>
        <dbReference type="Proteomes" id="UP000249185"/>
    </source>
</evidence>
<dbReference type="EMBL" id="QFPW01000033">
    <property type="protein sequence ID" value="PZQ45982.1"/>
    <property type="molecule type" value="Genomic_DNA"/>
</dbReference>
<dbReference type="Proteomes" id="UP000249185">
    <property type="component" value="Unassembled WGS sequence"/>
</dbReference>
<comment type="caution">
    <text evidence="1">The sequence shown here is derived from an EMBL/GenBank/DDBJ whole genome shotgun (WGS) entry which is preliminary data.</text>
</comment>
<organism evidence="1 2">
    <name type="scientific">Rhodovulum sulfidophilum</name>
    <name type="common">Rhodobacter sulfidophilus</name>
    <dbReference type="NCBI Taxonomy" id="35806"/>
    <lineage>
        <taxon>Bacteria</taxon>
        <taxon>Pseudomonadati</taxon>
        <taxon>Pseudomonadota</taxon>
        <taxon>Alphaproteobacteria</taxon>
        <taxon>Rhodobacterales</taxon>
        <taxon>Paracoccaceae</taxon>
        <taxon>Rhodovulum</taxon>
    </lineage>
</organism>
<dbReference type="AlphaFoldDB" id="A0A2W5MXP3"/>
<reference evidence="1 2" key="1">
    <citation type="submission" date="2017-08" db="EMBL/GenBank/DDBJ databases">
        <title>Infants hospitalized years apart are colonized by the same room-sourced microbial strains.</title>
        <authorList>
            <person name="Brooks B."/>
            <person name="Olm M.R."/>
            <person name="Firek B.A."/>
            <person name="Baker R."/>
            <person name="Thomas B.C."/>
            <person name="Morowitz M.J."/>
            <person name="Banfield J.F."/>
        </authorList>
    </citation>
    <scope>NUCLEOTIDE SEQUENCE [LARGE SCALE GENOMIC DNA]</scope>
    <source>
        <strain evidence="1">S2_005_002_R2_34</strain>
    </source>
</reference>